<reference evidence="1 2" key="1">
    <citation type="journal article" date="2007" name="Genome Biol.">
        <title>Genome analysis and genome-wide proteomics of Thermococcus gammatolerans, the most radioresistant organism known amongst the Archaea.</title>
        <authorList>
            <person name="Zivanovic Y."/>
            <person name="Armengaud J."/>
            <person name="Lagorce A."/>
            <person name="Leplat C."/>
            <person name="Guerin P."/>
            <person name="Dutertre M."/>
            <person name="Anthouard V."/>
            <person name="Forterre P."/>
            <person name="Wincker P."/>
            <person name="Confalonieri F."/>
        </authorList>
    </citation>
    <scope>NUCLEOTIDE SEQUENCE [LARGE SCALE GENOMIC DNA]</scope>
    <source>
        <strain evidence="2">DSM 15229 / JCM 11827 / EJ3</strain>
    </source>
</reference>
<dbReference type="eggNOG" id="arCOG04436">
    <property type="taxonomic scope" value="Archaea"/>
</dbReference>
<gene>
    <name evidence="1" type="ordered locus">TGAM_0928</name>
</gene>
<dbReference type="HOGENOM" id="CLU_080077_0_0_2"/>
<dbReference type="PaxDb" id="593117-TGAM_0928"/>
<dbReference type="InterPro" id="IPR027552">
    <property type="entry name" value="CGP_CTERM"/>
</dbReference>
<dbReference type="Proteomes" id="UP000001488">
    <property type="component" value="Chromosome"/>
</dbReference>
<evidence type="ECO:0000313" key="1">
    <source>
        <dbReference type="EMBL" id="ACS33430.1"/>
    </source>
</evidence>
<dbReference type="PATRIC" id="fig|593117.10.peg.921"/>
<name>C5A5B8_THEGJ</name>
<protein>
    <recommendedName>
        <fullName evidence="3">Lipoprotein</fullName>
    </recommendedName>
</protein>
<proteinExistence type="predicted"/>
<dbReference type="KEGG" id="tga:TGAM_0928"/>
<dbReference type="STRING" id="593117.TGAM_0928"/>
<evidence type="ECO:0008006" key="3">
    <source>
        <dbReference type="Google" id="ProtNLM"/>
    </source>
</evidence>
<organism evidence="1 2">
    <name type="scientific">Thermococcus gammatolerans (strain DSM 15229 / JCM 11827 / EJ3)</name>
    <dbReference type="NCBI Taxonomy" id="593117"/>
    <lineage>
        <taxon>Archaea</taxon>
        <taxon>Methanobacteriati</taxon>
        <taxon>Methanobacteriota</taxon>
        <taxon>Thermococci</taxon>
        <taxon>Thermococcales</taxon>
        <taxon>Thermococcaceae</taxon>
        <taxon>Thermococcus</taxon>
    </lineage>
</organism>
<sequence>MMKKVVPLVILVVALSLVAAGCVSVEEHVKVSSDGKIALLKMAINMSRDVYSLALSNTSEGSFCADFRENLTDYEKEHFTCEEKVSGETATIVITGKDIDPSKLTGDTKMKVEKQGDYIEFWDYTWYEEGKKEEKNETDWDKEIASLFTIDYYLEMPGEIVDSNAQVVNGNKAEWHWNLYVASKRPIYAKAKVEEKKGLCGPAFLVGLAIVPLLLRRR</sequence>
<dbReference type="EMBL" id="CP001398">
    <property type="protein sequence ID" value="ACS33430.1"/>
    <property type="molecule type" value="Genomic_DNA"/>
</dbReference>
<evidence type="ECO:0000313" key="2">
    <source>
        <dbReference type="Proteomes" id="UP000001488"/>
    </source>
</evidence>
<dbReference type="NCBIfam" id="TIGR04288">
    <property type="entry name" value="CGP_CTERM"/>
    <property type="match status" value="1"/>
</dbReference>
<dbReference type="AlphaFoldDB" id="C5A5B8"/>
<accession>C5A5B8</accession>
<keyword evidence="2" id="KW-1185">Reference proteome</keyword>
<dbReference type="PROSITE" id="PS51257">
    <property type="entry name" value="PROKAR_LIPOPROTEIN"/>
    <property type="match status" value="1"/>
</dbReference>